<dbReference type="Gene3D" id="3.40.640.10">
    <property type="entry name" value="Type I PLP-dependent aspartate aminotransferase-like (Major domain)"/>
    <property type="match status" value="1"/>
</dbReference>
<evidence type="ECO:0000313" key="4">
    <source>
        <dbReference type="EMBL" id="MBD2183516.1"/>
    </source>
</evidence>
<keyword evidence="4" id="KW-0032">Aminotransferase</keyword>
<dbReference type="InterPro" id="IPR015421">
    <property type="entry name" value="PyrdxlP-dep_Trfase_major"/>
</dbReference>
<organism evidence="4 5">
    <name type="scientific">Aerosakkonema funiforme FACHB-1375</name>
    <dbReference type="NCBI Taxonomy" id="2949571"/>
    <lineage>
        <taxon>Bacteria</taxon>
        <taxon>Bacillati</taxon>
        <taxon>Cyanobacteriota</taxon>
        <taxon>Cyanophyceae</taxon>
        <taxon>Oscillatoriophycideae</taxon>
        <taxon>Aerosakkonematales</taxon>
        <taxon>Aerosakkonemataceae</taxon>
        <taxon>Aerosakkonema</taxon>
    </lineage>
</organism>
<keyword evidence="4" id="KW-0808">Transferase</keyword>
<evidence type="ECO:0000313" key="5">
    <source>
        <dbReference type="Proteomes" id="UP000641646"/>
    </source>
</evidence>
<dbReference type="GO" id="GO:0008483">
    <property type="term" value="F:transaminase activity"/>
    <property type="evidence" value="ECO:0007669"/>
    <property type="project" value="UniProtKB-KW"/>
</dbReference>
<gene>
    <name evidence="4" type="ORF">H6G03_21055</name>
</gene>
<dbReference type="InterPro" id="IPR005814">
    <property type="entry name" value="Aminotrans_3"/>
</dbReference>
<dbReference type="PANTHER" id="PTHR43713">
    <property type="entry name" value="GLUTAMATE-1-SEMIALDEHYDE 2,1-AMINOMUTASE"/>
    <property type="match status" value="1"/>
</dbReference>
<dbReference type="CDD" id="cd00610">
    <property type="entry name" value="OAT_like"/>
    <property type="match status" value="1"/>
</dbReference>
<dbReference type="InterPro" id="IPR015424">
    <property type="entry name" value="PyrdxlP-dep_Trfase"/>
</dbReference>
<reference evidence="4" key="2">
    <citation type="submission" date="2020-08" db="EMBL/GenBank/DDBJ databases">
        <authorList>
            <person name="Chen M."/>
            <person name="Teng W."/>
            <person name="Zhao L."/>
            <person name="Hu C."/>
            <person name="Zhou Y."/>
            <person name="Han B."/>
            <person name="Song L."/>
            <person name="Shu W."/>
        </authorList>
    </citation>
    <scope>NUCLEOTIDE SEQUENCE</scope>
    <source>
        <strain evidence="4">FACHB-1375</strain>
    </source>
</reference>
<dbReference type="InterPro" id="IPR015422">
    <property type="entry name" value="PyrdxlP-dep_Trfase_small"/>
</dbReference>
<name>A0A926ZJZ7_9CYAN</name>
<proteinExistence type="inferred from homology"/>
<comment type="cofactor">
    <cofactor evidence="1">
        <name>pyridoxal 5'-phosphate</name>
        <dbReference type="ChEBI" id="CHEBI:597326"/>
    </cofactor>
</comment>
<comment type="caution">
    <text evidence="4">The sequence shown here is derived from an EMBL/GenBank/DDBJ whole genome shotgun (WGS) entry which is preliminary data.</text>
</comment>
<sequence>MIQEAVNLQQSYLSKFIDRYNNSTRTSKEFTQKYRPILADTRVSDGFNFFVKEMLYPIVAKQSLGSKIWDIDGNEYIDLIMGFGINLFGHNPPFIKEALQEQLELGIHIGPQIELVGEVAELICELTQMERVTFSNTGTEAVMTAVRVARAVTGRHKIVLFSGSYHGHFDGTLAKAQATPIAPGVLPNFVADILVLDYGNPQSLEMIESHKNELAAVLVEPVQTRRPNFQPKEFLLQLRQLTKESDIPLIFDEMVTGFRIHPGGAQAYFGIQADIATYGKIVGGGMPIGIIAGKAAYMDAIDGGMWNYGDNSSPQTKKTFFAGTHCKHPLSIAAARAVLKHLKMQGSGLQEKLNQRTSQFVLTLNNYFEQEGLPIRLANFGSLFGPAVSGNDDSENSTFSAIMDLLFYHLIHKGILLRGVGNFLSTSHTDEDCDRIIQAVKDSVAELQDGGFLPKLSIKAS</sequence>
<dbReference type="GO" id="GO:0030170">
    <property type="term" value="F:pyridoxal phosphate binding"/>
    <property type="evidence" value="ECO:0007669"/>
    <property type="project" value="InterPro"/>
</dbReference>
<protein>
    <submittedName>
        <fullName evidence="4">Aspartate aminotransferase family protein</fullName>
    </submittedName>
</protein>
<accession>A0A926ZJZ7</accession>
<comment type="similarity">
    <text evidence="3">Belongs to the class-III pyridoxal-phosphate-dependent aminotransferase family.</text>
</comment>
<dbReference type="PANTHER" id="PTHR43713:SF3">
    <property type="entry name" value="GLUTAMATE-1-SEMIALDEHYDE 2,1-AMINOMUTASE 1, CHLOROPLASTIC-RELATED"/>
    <property type="match status" value="1"/>
</dbReference>
<dbReference type="RefSeq" id="WP_190467999.1">
    <property type="nucleotide sequence ID" value="NZ_JACJPW010000057.1"/>
</dbReference>
<dbReference type="SUPFAM" id="SSF53383">
    <property type="entry name" value="PLP-dependent transferases"/>
    <property type="match status" value="1"/>
</dbReference>
<dbReference type="Proteomes" id="UP000641646">
    <property type="component" value="Unassembled WGS sequence"/>
</dbReference>
<reference evidence="4" key="1">
    <citation type="journal article" date="2015" name="ISME J.">
        <title>Draft Genome Sequence of Streptomyces incarnatus NRRL8089, which Produces the Nucleoside Antibiotic Sinefungin.</title>
        <authorList>
            <person name="Oshima K."/>
            <person name="Hattori M."/>
            <person name="Shimizu H."/>
            <person name="Fukuda K."/>
            <person name="Nemoto M."/>
            <person name="Inagaki K."/>
            <person name="Tamura T."/>
        </authorList>
    </citation>
    <scope>NUCLEOTIDE SEQUENCE</scope>
    <source>
        <strain evidence="4">FACHB-1375</strain>
    </source>
</reference>
<keyword evidence="2 3" id="KW-0663">Pyridoxal phosphate</keyword>
<dbReference type="AlphaFoldDB" id="A0A926ZJZ7"/>
<keyword evidence="5" id="KW-1185">Reference proteome</keyword>
<evidence type="ECO:0000256" key="3">
    <source>
        <dbReference type="RuleBase" id="RU003560"/>
    </source>
</evidence>
<dbReference type="Gene3D" id="3.90.1150.10">
    <property type="entry name" value="Aspartate Aminotransferase, domain 1"/>
    <property type="match status" value="1"/>
</dbReference>
<evidence type="ECO:0000256" key="2">
    <source>
        <dbReference type="ARBA" id="ARBA00022898"/>
    </source>
</evidence>
<evidence type="ECO:0000256" key="1">
    <source>
        <dbReference type="ARBA" id="ARBA00001933"/>
    </source>
</evidence>
<dbReference type="Pfam" id="PF00202">
    <property type="entry name" value="Aminotran_3"/>
    <property type="match status" value="1"/>
</dbReference>
<dbReference type="EMBL" id="JACJPW010000057">
    <property type="protein sequence ID" value="MBD2183516.1"/>
    <property type="molecule type" value="Genomic_DNA"/>
</dbReference>